<dbReference type="Proteomes" id="UP001341840">
    <property type="component" value="Unassembled WGS sequence"/>
</dbReference>
<evidence type="ECO:0000256" key="2">
    <source>
        <dbReference type="ARBA" id="ARBA00010291"/>
    </source>
</evidence>
<accession>A0ABU6Q1Y0</accession>
<feature type="region of interest" description="Disordered" evidence="4">
    <location>
        <begin position="171"/>
        <end position="196"/>
    </location>
</feature>
<feature type="compositionally biased region" description="Basic and acidic residues" evidence="4">
    <location>
        <begin position="622"/>
        <end position="633"/>
    </location>
</feature>
<proteinExistence type="inferred from homology"/>
<evidence type="ECO:0000256" key="4">
    <source>
        <dbReference type="SAM" id="MobiDB-lite"/>
    </source>
</evidence>
<comment type="subcellular location">
    <subcellularLocation>
        <location evidence="1">Nucleus</location>
    </subcellularLocation>
</comment>
<dbReference type="EMBL" id="JASCZI010000001">
    <property type="protein sequence ID" value="MED6105925.1"/>
    <property type="molecule type" value="Genomic_DNA"/>
</dbReference>
<comment type="caution">
    <text evidence="5">The sequence shown here is derived from an EMBL/GenBank/DDBJ whole genome shotgun (WGS) entry which is preliminary data.</text>
</comment>
<evidence type="ECO:0000313" key="5">
    <source>
        <dbReference type="EMBL" id="MED6105925.1"/>
    </source>
</evidence>
<evidence type="ECO:0000256" key="3">
    <source>
        <dbReference type="ARBA" id="ARBA00023242"/>
    </source>
</evidence>
<evidence type="ECO:0008006" key="7">
    <source>
        <dbReference type="Google" id="ProtNLM"/>
    </source>
</evidence>
<keyword evidence="3" id="KW-0539">Nucleus</keyword>
<feature type="compositionally biased region" description="Low complexity" evidence="4">
    <location>
        <begin position="26"/>
        <end position="39"/>
    </location>
</feature>
<comment type="similarity">
    <text evidence="2">Belongs to the CENP-C/MIF2 family.</text>
</comment>
<dbReference type="PANTHER" id="PTHR16684">
    <property type="entry name" value="CENTROMERE PROTEIN C"/>
    <property type="match status" value="1"/>
</dbReference>
<gene>
    <name evidence="5" type="ORF">PIB30_000050</name>
</gene>
<reference evidence="5 6" key="1">
    <citation type="journal article" date="2023" name="Plants (Basel)">
        <title>Bridging the Gap: Combining Genomics and Transcriptomics Approaches to Understand Stylosanthes scabra, an Orphan Legume from the Brazilian Caatinga.</title>
        <authorList>
            <person name="Ferreira-Neto J.R.C."/>
            <person name="da Silva M.D."/>
            <person name="Binneck E."/>
            <person name="de Melo N.F."/>
            <person name="da Silva R.H."/>
            <person name="de Melo A.L.T.M."/>
            <person name="Pandolfi V."/>
            <person name="Bustamante F.O."/>
            <person name="Brasileiro-Vidal A.C."/>
            <person name="Benko-Iseppon A.M."/>
        </authorList>
    </citation>
    <scope>NUCLEOTIDE SEQUENCE [LARGE SCALE GENOMIC DNA]</scope>
    <source>
        <tissue evidence="5">Leaves</tissue>
    </source>
</reference>
<feature type="compositionally biased region" description="Basic residues" evidence="4">
    <location>
        <begin position="653"/>
        <end position="666"/>
    </location>
</feature>
<sequence>MEKEGSLCEVRDPLANYWGLSLFPQTRSSSSSSTVTTSSPLKPYDLNQDLDSIHNYLRSMALQSPAMHEDELKAVMSENPGLFDSENPVCDEENDIVADGEAVEFPRKRRPALDLKRARFSLKPTKAQSVESLIPSLDLDKLKDPVEFFLAHERQENAKREIQKQRGELLVSNPSDTTTKLRQRRPGLSGNNERRVRYKHRYPKETFDNNDYVLPSQEASESVYLGPLDESADEGGACLTPLENEVAGSSAIEENEIKEILDGLLQCNSEDLEGDEAVTLLQERLHIKPIVLEKLSVPDIPKNNPVIDVKSLHWNSSNPRKRKPLSNLDNLLKGFNSRTPIRKDTGCLQQSASPTPPKSPFALLSSLQRHLSRSKPSMDPFAADGIDHLSTRNNSPIRQINQELKLASEKPLNEHSASIIDDGIGISKTSSAVDTVRNGSRSSGKSKADSSRMAPTQLNAPLIEDIIATSEKNSVQNTVRDCASTPQKSVEDNPRQPESDANIESNGPRVDMDMNIGDSGMEDSIRDCASTPEKSVEDNPRQPEFDANIESNGPHIDLDVDIGDIGIIDRVGRPNIETNGPYGFEDGAENVQEHAAAVPSDDSNINLVNGPDQSDPAGFQANDHHKDSGRSDDGPEQCLQEKINDNSNLPHSGQRRIGRPKGKRKDKSLSRRQSLAAGGTLWEAGVRRSTRIRTRPLEFWKGERMVYGRVHNSLATVIGIKCISPGSDGKPTMKVKSYVSDEHKELLELASLY</sequence>
<keyword evidence="6" id="KW-1185">Reference proteome</keyword>
<evidence type="ECO:0000313" key="6">
    <source>
        <dbReference type="Proteomes" id="UP001341840"/>
    </source>
</evidence>
<feature type="region of interest" description="Disordered" evidence="4">
    <location>
        <begin position="25"/>
        <end position="44"/>
    </location>
</feature>
<name>A0ABU6Q1Y0_9FABA</name>
<feature type="region of interest" description="Disordered" evidence="4">
    <location>
        <begin position="473"/>
        <end position="555"/>
    </location>
</feature>
<feature type="compositionally biased region" description="Polar residues" evidence="4">
    <location>
        <begin position="473"/>
        <end position="488"/>
    </location>
</feature>
<dbReference type="InterPro" id="IPR028386">
    <property type="entry name" value="CENP-C/Mif2/cnp3"/>
</dbReference>
<organism evidence="5 6">
    <name type="scientific">Stylosanthes scabra</name>
    <dbReference type="NCBI Taxonomy" id="79078"/>
    <lineage>
        <taxon>Eukaryota</taxon>
        <taxon>Viridiplantae</taxon>
        <taxon>Streptophyta</taxon>
        <taxon>Embryophyta</taxon>
        <taxon>Tracheophyta</taxon>
        <taxon>Spermatophyta</taxon>
        <taxon>Magnoliopsida</taxon>
        <taxon>eudicotyledons</taxon>
        <taxon>Gunneridae</taxon>
        <taxon>Pentapetalae</taxon>
        <taxon>rosids</taxon>
        <taxon>fabids</taxon>
        <taxon>Fabales</taxon>
        <taxon>Fabaceae</taxon>
        <taxon>Papilionoideae</taxon>
        <taxon>50 kb inversion clade</taxon>
        <taxon>dalbergioids sensu lato</taxon>
        <taxon>Dalbergieae</taxon>
        <taxon>Pterocarpus clade</taxon>
        <taxon>Stylosanthes</taxon>
    </lineage>
</organism>
<evidence type="ECO:0000256" key="1">
    <source>
        <dbReference type="ARBA" id="ARBA00004123"/>
    </source>
</evidence>
<feature type="region of interest" description="Disordered" evidence="4">
    <location>
        <begin position="601"/>
        <end position="676"/>
    </location>
</feature>
<feature type="compositionally biased region" description="Basic and acidic residues" evidence="4">
    <location>
        <begin position="534"/>
        <end position="544"/>
    </location>
</feature>
<dbReference type="PANTHER" id="PTHR16684:SF11">
    <property type="entry name" value="CENTROMERE PROTEIN C"/>
    <property type="match status" value="1"/>
</dbReference>
<feature type="region of interest" description="Disordered" evidence="4">
    <location>
        <begin position="431"/>
        <end position="458"/>
    </location>
</feature>
<feature type="compositionally biased region" description="Basic and acidic residues" evidence="4">
    <location>
        <begin position="489"/>
        <end position="498"/>
    </location>
</feature>
<protein>
    <recommendedName>
        <fullName evidence="7">Centromere protein C</fullName>
    </recommendedName>
</protein>